<feature type="domain" description="Ubiquitin/SUMO-activating enzyme ubiquitin-like" evidence="1">
    <location>
        <begin position="51"/>
        <end position="136"/>
    </location>
</feature>
<dbReference type="Pfam" id="PF14732">
    <property type="entry name" value="UAE_UbL"/>
    <property type="match status" value="1"/>
</dbReference>
<sequence length="288" mass="32754">MKILLKDFNKCKTVYMRLRPNPRQQLLVPEKTLSAPNPNCYVCAADPAIHLRVDTKRMRIKELRDEVLKKTLNMINPEVLIDSKGVVVISWEEAETECNEEKFLNELDIVDGVILKCDDFFQNYELNIIIIHTDAEHECPLFEVVADKDQLKPKEKIVKKIKKGNIVDGPSTSKQARLNQMIEFSDDDDLCIVEEEDESVKGRTKDAWVQTSKIEMATKGTNTLCVTFSSPDEPMPAIERKTTVVDIINNDVIEILDSDEETGPTNTKRIRVAEPTSNHGSENIINID</sequence>
<dbReference type="EnsemblMetazoa" id="GAUT025917-RA">
    <property type="protein sequence ID" value="GAUT025917-PA"/>
    <property type="gene ID" value="GAUT025917"/>
</dbReference>
<dbReference type="InterPro" id="IPR028077">
    <property type="entry name" value="UAE_UbL_dom"/>
</dbReference>
<dbReference type="STRING" id="7395.A0A1A9V4S5"/>
<dbReference type="Proteomes" id="UP000078200">
    <property type="component" value="Unassembled WGS sequence"/>
</dbReference>
<protein>
    <recommendedName>
        <fullName evidence="1">Ubiquitin/SUMO-activating enzyme ubiquitin-like domain-containing protein</fullName>
    </recommendedName>
</protein>
<reference evidence="2" key="1">
    <citation type="submission" date="2020-05" db="UniProtKB">
        <authorList>
            <consortium name="EnsemblMetazoa"/>
        </authorList>
    </citation>
    <scope>IDENTIFICATION</scope>
    <source>
        <strain evidence="2">TTRI</strain>
    </source>
</reference>
<dbReference type="VEuPathDB" id="VectorBase:GAUT025917"/>
<accession>A0A1A9V4S5</accession>
<evidence type="ECO:0000259" key="1">
    <source>
        <dbReference type="Pfam" id="PF14732"/>
    </source>
</evidence>
<dbReference type="Gene3D" id="3.10.290.20">
    <property type="entry name" value="Ubiquitin-like 2 activating enzyme e1b. Chain: B, domain 3"/>
    <property type="match status" value="1"/>
</dbReference>
<dbReference type="AlphaFoldDB" id="A0A1A9V4S5"/>
<dbReference type="FunFam" id="3.10.290.20:FF:000008">
    <property type="entry name" value="SUMO-activating enzyme subunit"/>
    <property type="match status" value="1"/>
</dbReference>
<evidence type="ECO:0000313" key="2">
    <source>
        <dbReference type="EnsemblMetazoa" id="GAUT025917-PA"/>
    </source>
</evidence>
<organism evidence="2 3">
    <name type="scientific">Glossina austeni</name>
    <name type="common">Savannah tsetse fly</name>
    <dbReference type="NCBI Taxonomy" id="7395"/>
    <lineage>
        <taxon>Eukaryota</taxon>
        <taxon>Metazoa</taxon>
        <taxon>Ecdysozoa</taxon>
        <taxon>Arthropoda</taxon>
        <taxon>Hexapoda</taxon>
        <taxon>Insecta</taxon>
        <taxon>Pterygota</taxon>
        <taxon>Neoptera</taxon>
        <taxon>Endopterygota</taxon>
        <taxon>Diptera</taxon>
        <taxon>Brachycera</taxon>
        <taxon>Muscomorpha</taxon>
        <taxon>Hippoboscoidea</taxon>
        <taxon>Glossinidae</taxon>
        <taxon>Glossina</taxon>
    </lineage>
</organism>
<name>A0A1A9V4S5_GLOAU</name>
<evidence type="ECO:0000313" key="3">
    <source>
        <dbReference type="Proteomes" id="UP000078200"/>
    </source>
</evidence>
<proteinExistence type="predicted"/>
<keyword evidence="3" id="KW-1185">Reference proteome</keyword>